<keyword evidence="2" id="KW-1133">Transmembrane helix</keyword>
<gene>
    <name evidence="3" type="ORF">GCM10023169_33220</name>
</gene>
<feature type="transmembrane region" description="Helical" evidence="2">
    <location>
        <begin position="371"/>
        <end position="390"/>
    </location>
</feature>
<feature type="compositionally biased region" description="Polar residues" evidence="1">
    <location>
        <begin position="472"/>
        <end position="483"/>
    </location>
</feature>
<feature type="compositionally biased region" description="Acidic residues" evidence="1">
    <location>
        <begin position="443"/>
        <end position="454"/>
    </location>
</feature>
<protein>
    <recommendedName>
        <fullName evidence="5">ABC transporter permease</fullName>
    </recommendedName>
</protein>
<evidence type="ECO:0000313" key="3">
    <source>
        <dbReference type="EMBL" id="GAA4430161.1"/>
    </source>
</evidence>
<feature type="compositionally biased region" description="Acidic residues" evidence="1">
    <location>
        <begin position="410"/>
        <end position="427"/>
    </location>
</feature>
<proteinExistence type="predicted"/>
<feature type="compositionally biased region" description="Acidic residues" evidence="1">
    <location>
        <begin position="68"/>
        <end position="85"/>
    </location>
</feature>
<evidence type="ECO:0000313" key="4">
    <source>
        <dbReference type="Proteomes" id="UP001500622"/>
    </source>
</evidence>
<feature type="transmembrane region" description="Helical" evidence="2">
    <location>
        <begin position="255"/>
        <end position="276"/>
    </location>
</feature>
<keyword evidence="4" id="KW-1185">Reference proteome</keyword>
<keyword evidence="2" id="KW-0472">Membrane</keyword>
<dbReference type="EMBL" id="BAABGN010000013">
    <property type="protein sequence ID" value="GAA4430161.1"/>
    <property type="molecule type" value="Genomic_DNA"/>
</dbReference>
<name>A0ABP8LI41_9MICO</name>
<organism evidence="3 4">
    <name type="scientific">Georgenia halophila</name>
    <dbReference type="NCBI Taxonomy" id="620889"/>
    <lineage>
        <taxon>Bacteria</taxon>
        <taxon>Bacillati</taxon>
        <taxon>Actinomycetota</taxon>
        <taxon>Actinomycetes</taxon>
        <taxon>Micrococcales</taxon>
        <taxon>Bogoriellaceae</taxon>
        <taxon>Georgenia</taxon>
    </lineage>
</organism>
<evidence type="ECO:0008006" key="5">
    <source>
        <dbReference type="Google" id="ProtNLM"/>
    </source>
</evidence>
<feature type="compositionally biased region" description="Basic and acidic residues" evidence="1">
    <location>
        <begin position="1"/>
        <end position="21"/>
    </location>
</feature>
<feature type="compositionally biased region" description="Low complexity" evidence="1">
    <location>
        <begin position="430"/>
        <end position="440"/>
    </location>
</feature>
<accession>A0ABP8LI41</accession>
<feature type="transmembrane region" description="Helical" evidence="2">
    <location>
        <begin position="94"/>
        <end position="114"/>
    </location>
</feature>
<sequence length="545" mass="55525">MSTRDDRSDAGPEDAQTRTPDDAGTETVDAGTETVDAGTETVEVDIVDSDSAGADETAPERESYGVPELDDEDDEDDYDDEVDETTPSETIARVLNLAIGLVVAVFVALLAVVAPTAGSAPSDVPIGMVGPEQTVTQLRDVLGQARPGAYDVQTFDNAEALRAATQEREVYGGFVLNQDAPALFVASGASPEQAQFLQSLGSQLGLTNVTDVAETTSEDPDAVGITATVVILGLVALAGAVGLRMQLRGRVRAQALGAVALAVVVGLACSGALHGLGSVTGAFWSLAGSVGLGFLATTLVAVGLINLAGMAGAAIVLLLIVLPGIGLAGLWTVPEAIPSIWGTVGQYLPAGATGTMMKATAYFGGGALEPALILLGWTVLGVLLVLLGGLRARRAAARTAALEAALAAEAEADEDDDEGEDAVDDEEHVTTTTTATASADSADRDDEDGHDDEADAAKVPEASDGDTVDAMSEQNDPHPTQSDWLREGGAEADSRPQTSEDDRTGEALSPSEDVHGTEGGGDPAAGAEEDSSGGTDKGHRSPRQV</sequence>
<feature type="compositionally biased region" description="Basic and acidic residues" evidence="1">
    <location>
        <begin position="484"/>
        <end position="505"/>
    </location>
</feature>
<evidence type="ECO:0000256" key="1">
    <source>
        <dbReference type="SAM" id="MobiDB-lite"/>
    </source>
</evidence>
<dbReference type="RefSeq" id="WP_345217562.1">
    <property type="nucleotide sequence ID" value="NZ_BAABGN010000013.1"/>
</dbReference>
<dbReference type="Proteomes" id="UP001500622">
    <property type="component" value="Unassembled WGS sequence"/>
</dbReference>
<feature type="region of interest" description="Disordered" evidence="1">
    <location>
        <begin position="409"/>
        <end position="545"/>
    </location>
</feature>
<feature type="transmembrane region" description="Helical" evidence="2">
    <location>
        <begin position="282"/>
        <end position="305"/>
    </location>
</feature>
<feature type="transmembrane region" description="Helical" evidence="2">
    <location>
        <begin position="222"/>
        <end position="243"/>
    </location>
</feature>
<keyword evidence="2" id="KW-0812">Transmembrane</keyword>
<evidence type="ECO:0000256" key="2">
    <source>
        <dbReference type="SAM" id="Phobius"/>
    </source>
</evidence>
<feature type="transmembrane region" description="Helical" evidence="2">
    <location>
        <begin position="312"/>
        <end position="333"/>
    </location>
</feature>
<comment type="caution">
    <text evidence="3">The sequence shown here is derived from an EMBL/GenBank/DDBJ whole genome shotgun (WGS) entry which is preliminary data.</text>
</comment>
<reference evidence="4" key="1">
    <citation type="journal article" date="2019" name="Int. J. Syst. Evol. Microbiol.">
        <title>The Global Catalogue of Microorganisms (GCM) 10K type strain sequencing project: providing services to taxonomists for standard genome sequencing and annotation.</title>
        <authorList>
            <consortium name="The Broad Institute Genomics Platform"/>
            <consortium name="The Broad Institute Genome Sequencing Center for Infectious Disease"/>
            <person name="Wu L."/>
            <person name="Ma J."/>
        </authorList>
    </citation>
    <scope>NUCLEOTIDE SEQUENCE [LARGE SCALE GENOMIC DNA]</scope>
    <source>
        <strain evidence="4">JCM 17810</strain>
    </source>
</reference>
<feature type="region of interest" description="Disordered" evidence="1">
    <location>
        <begin position="1"/>
        <end position="85"/>
    </location>
</feature>